<dbReference type="Pfam" id="PF25942">
    <property type="entry name" value="Ig_halo"/>
    <property type="match status" value="1"/>
</dbReference>
<dbReference type="AlphaFoldDB" id="A0A238WCQ6"/>
<evidence type="ECO:0000313" key="2">
    <source>
        <dbReference type="EMBL" id="SNR44074.1"/>
    </source>
</evidence>
<evidence type="ECO:0000313" key="3">
    <source>
        <dbReference type="Proteomes" id="UP000198397"/>
    </source>
</evidence>
<dbReference type="InterPro" id="IPR058929">
    <property type="entry name" value="Ig_halo"/>
</dbReference>
<protein>
    <recommendedName>
        <fullName evidence="1">Ig-like domain-containing protein</fullName>
    </recommendedName>
</protein>
<gene>
    <name evidence="2" type="ORF">SAMN06264855_1076</name>
</gene>
<proteinExistence type="predicted"/>
<reference evidence="2 3" key="1">
    <citation type="submission" date="2017-06" db="EMBL/GenBank/DDBJ databases">
        <authorList>
            <person name="Kim H.J."/>
            <person name="Triplett B.A."/>
        </authorList>
    </citation>
    <scope>NUCLEOTIDE SEQUENCE [LARGE SCALE GENOMIC DNA]</scope>
    <source>
        <strain evidence="2 3">DSM 8800</strain>
    </source>
</reference>
<feature type="domain" description="Ig-like" evidence="1">
    <location>
        <begin position="6"/>
        <end position="76"/>
    </location>
</feature>
<accession>A0A238WCQ6</accession>
<dbReference type="Proteomes" id="UP000198397">
    <property type="component" value="Unassembled WGS sequence"/>
</dbReference>
<name>A0A238WCQ6_HALVU</name>
<dbReference type="EMBL" id="FZNQ01000007">
    <property type="protein sequence ID" value="SNR44074.1"/>
    <property type="molecule type" value="Genomic_DNA"/>
</dbReference>
<sequence>MYSGIVTDDETTVFEQSFTPESDQRHEFGDELPPGEYGVIVKLPDRSESRSYWNTALCNAHRVQTDIAADGHISHQVTCHSGNRNSH</sequence>
<evidence type="ECO:0000259" key="1">
    <source>
        <dbReference type="Pfam" id="PF25942"/>
    </source>
</evidence>
<keyword evidence="3" id="KW-1185">Reference proteome</keyword>
<organism evidence="2 3">
    <name type="scientific">Halorubrum vacuolatum</name>
    <name type="common">Natronobacterium vacuolatum</name>
    <dbReference type="NCBI Taxonomy" id="63740"/>
    <lineage>
        <taxon>Archaea</taxon>
        <taxon>Methanobacteriati</taxon>
        <taxon>Methanobacteriota</taxon>
        <taxon>Stenosarchaea group</taxon>
        <taxon>Halobacteria</taxon>
        <taxon>Halobacteriales</taxon>
        <taxon>Haloferacaceae</taxon>
        <taxon>Halorubrum</taxon>
    </lineage>
</organism>